<evidence type="ECO:0000313" key="6">
    <source>
        <dbReference type="EMBL" id="XBX73624.1"/>
    </source>
</evidence>
<name>A0AAU7VHX2_9FIRM</name>
<dbReference type="AlphaFoldDB" id="A0AAU7VHX2"/>
<dbReference type="GO" id="GO:0016757">
    <property type="term" value="F:glycosyltransferase activity"/>
    <property type="evidence" value="ECO:0007669"/>
    <property type="project" value="UniProtKB-KW"/>
</dbReference>
<dbReference type="InterPro" id="IPR001173">
    <property type="entry name" value="Glyco_trans_2-like"/>
</dbReference>
<evidence type="ECO:0000256" key="4">
    <source>
        <dbReference type="SAM" id="Phobius"/>
    </source>
</evidence>
<feature type="transmembrane region" description="Helical" evidence="4">
    <location>
        <begin position="246"/>
        <end position="267"/>
    </location>
</feature>
<gene>
    <name evidence="6" type="ORF">PRVXT_001617</name>
</gene>
<proteinExistence type="inferred from homology"/>
<dbReference type="EC" id="2.4.-.-" evidence="6"/>
<organism evidence="6">
    <name type="scientific">Proteinivorax tanatarense</name>
    <dbReference type="NCBI Taxonomy" id="1260629"/>
    <lineage>
        <taxon>Bacteria</taxon>
        <taxon>Bacillati</taxon>
        <taxon>Bacillota</taxon>
        <taxon>Clostridia</taxon>
        <taxon>Eubacteriales</taxon>
        <taxon>Proteinivoracaceae</taxon>
        <taxon>Proteinivorax</taxon>
    </lineage>
</organism>
<evidence type="ECO:0000259" key="5">
    <source>
        <dbReference type="Pfam" id="PF00535"/>
    </source>
</evidence>
<dbReference type="PANTHER" id="PTHR43685:SF5">
    <property type="entry name" value="GLYCOSYLTRANSFERASE EPSE-RELATED"/>
    <property type="match status" value="1"/>
</dbReference>
<dbReference type="Gene3D" id="3.90.550.10">
    <property type="entry name" value="Spore Coat Polysaccharide Biosynthesis Protein SpsA, Chain A"/>
    <property type="match status" value="1"/>
</dbReference>
<reference evidence="6" key="1">
    <citation type="journal article" date="2013" name="Extremophiles">
        <title>Proteinivorax tanatarense gen. nov., sp. nov., an anaerobic, haloalkaliphilic, proteolytic bacterium isolated from a decaying algal bloom, and proposal of Proteinivoraceae fam. nov.</title>
        <authorList>
            <person name="Kevbrin V."/>
            <person name="Boltyanskaya Y."/>
            <person name="Zhilina T."/>
            <person name="Kolganova T."/>
            <person name="Lavrentjeva E."/>
            <person name="Kuznetsov B."/>
        </authorList>
    </citation>
    <scope>NUCLEOTIDE SEQUENCE</scope>
    <source>
        <strain evidence="6">Z-910T</strain>
    </source>
</reference>
<keyword evidence="2 6" id="KW-0328">Glycosyltransferase</keyword>
<keyword evidence="3 6" id="KW-0808">Transferase</keyword>
<keyword evidence="4" id="KW-0812">Transmembrane</keyword>
<comment type="similarity">
    <text evidence="1">Belongs to the glycosyltransferase 2 family.</text>
</comment>
<sequence>MEQHDNFKYSVLMSVYIHEEPSFLKQSIESMLNQTYEPDEIVIVKDGKLTKQLNEVINQYYELDPNLFTIVELENNVGLGLALNEGLKKCRNELVARMDTDDVSLPNRCELLVNEFRTDKKLCIVGSYVDEFISDTKKIISSRIVPLEHSEILKYSRRRNPFTHPAVMYKRSKVLELGGYRDFRRNQDLELFVRMLNNNCLSKNIDKPLLLFRANQENLKRRKSWQKCSSYIKLIFMFWRKGYSKLYDVIIIALSQLVVFIIPIKLFEWVSNKILRKASR</sequence>
<evidence type="ECO:0000256" key="1">
    <source>
        <dbReference type="ARBA" id="ARBA00006739"/>
    </source>
</evidence>
<feature type="domain" description="Glycosyltransferase 2-like" evidence="5">
    <location>
        <begin position="17"/>
        <end position="160"/>
    </location>
</feature>
<keyword evidence="4" id="KW-1133">Transmembrane helix</keyword>
<reference evidence="6" key="2">
    <citation type="submission" date="2024-06" db="EMBL/GenBank/DDBJ databases">
        <authorList>
            <person name="Petrova K.O."/>
            <person name="Toshchakov S.V."/>
            <person name="Boltjanskaja Y.V."/>
            <person name="Kevbrin V."/>
        </authorList>
    </citation>
    <scope>NUCLEOTIDE SEQUENCE</scope>
    <source>
        <strain evidence="6">Z-910T</strain>
    </source>
</reference>
<evidence type="ECO:0000256" key="2">
    <source>
        <dbReference type="ARBA" id="ARBA00022676"/>
    </source>
</evidence>
<dbReference type="InterPro" id="IPR050834">
    <property type="entry name" value="Glycosyltransf_2"/>
</dbReference>
<dbReference type="RefSeq" id="WP_350342386.1">
    <property type="nucleotide sequence ID" value="NZ_CP158367.1"/>
</dbReference>
<dbReference type="EMBL" id="CP158367">
    <property type="protein sequence ID" value="XBX73624.1"/>
    <property type="molecule type" value="Genomic_DNA"/>
</dbReference>
<dbReference type="Pfam" id="PF00535">
    <property type="entry name" value="Glycos_transf_2"/>
    <property type="match status" value="1"/>
</dbReference>
<dbReference type="PANTHER" id="PTHR43685">
    <property type="entry name" value="GLYCOSYLTRANSFERASE"/>
    <property type="match status" value="1"/>
</dbReference>
<accession>A0AAU7VHX2</accession>
<evidence type="ECO:0000256" key="3">
    <source>
        <dbReference type="ARBA" id="ARBA00022679"/>
    </source>
</evidence>
<dbReference type="SUPFAM" id="SSF53448">
    <property type="entry name" value="Nucleotide-diphospho-sugar transferases"/>
    <property type="match status" value="1"/>
</dbReference>
<keyword evidence="4" id="KW-0472">Membrane</keyword>
<protein>
    <submittedName>
        <fullName evidence="6">Glycosyltransferase</fullName>
        <ecNumber evidence="6">2.4.-.-</ecNumber>
    </submittedName>
</protein>
<dbReference type="InterPro" id="IPR029044">
    <property type="entry name" value="Nucleotide-diphossugar_trans"/>
</dbReference>